<accession>A0AAV4WIH6</accession>
<sequence length="119" mass="13841">MGNSNNLQIHEKVCNLVVGKEKDKHQSDISDASCEVLLLEECIYDFTQLEHEHKNLILINVFQQQQSGRVLHHLRNDIHDTGNSEKMRPSTSRHLKVVGEIRFDFTNDVVKCRRTTIFQ</sequence>
<dbReference type="Proteomes" id="UP001054945">
    <property type="component" value="Unassembled WGS sequence"/>
</dbReference>
<organism evidence="1 2">
    <name type="scientific">Caerostris extrusa</name>
    <name type="common">Bark spider</name>
    <name type="synonym">Caerostris bankana</name>
    <dbReference type="NCBI Taxonomy" id="172846"/>
    <lineage>
        <taxon>Eukaryota</taxon>
        <taxon>Metazoa</taxon>
        <taxon>Ecdysozoa</taxon>
        <taxon>Arthropoda</taxon>
        <taxon>Chelicerata</taxon>
        <taxon>Arachnida</taxon>
        <taxon>Araneae</taxon>
        <taxon>Araneomorphae</taxon>
        <taxon>Entelegynae</taxon>
        <taxon>Araneoidea</taxon>
        <taxon>Araneidae</taxon>
        <taxon>Caerostris</taxon>
    </lineage>
</organism>
<gene>
    <name evidence="1" type="ORF">CEXT_525631</name>
</gene>
<reference evidence="1 2" key="1">
    <citation type="submission" date="2021-06" db="EMBL/GenBank/DDBJ databases">
        <title>Caerostris extrusa draft genome.</title>
        <authorList>
            <person name="Kono N."/>
            <person name="Arakawa K."/>
        </authorList>
    </citation>
    <scope>NUCLEOTIDE SEQUENCE [LARGE SCALE GENOMIC DNA]</scope>
</reference>
<proteinExistence type="predicted"/>
<comment type="caution">
    <text evidence="1">The sequence shown here is derived from an EMBL/GenBank/DDBJ whole genome shotgun (WGS) entry which is preliminary data.</text>
</comment>
<protein>
    <submittedName>
        <fullName evidence="1">Uncharacterized protein</fullName>
    </submittedName>
</protein>
<name>A0AAV4WIH6_CAEEX</name>
<keyword evidence="2" id="KW-1185">Reference proteome</keyword>
<evidence type="ECO:0000313" key="2">
    <source>
        <dbReference type="Proteomes" id="UP001054945"/>
    </source>
</evidence>
<dbReference type="EMBL" id="BPLR01016216">
    <property type="protein sequence ID" value="GIY82163.1"/>
    <property type="molecule type" value="Genomic_DNA"/>
</dbReference>
<evidence type="ECO:0000313" key="1">
    <source>
        <dbReference type="EMBL" id="GIY82163.1"/>
    </source>
</evidence>
<dbReference type="AlphaFoldDB" id="A0AAV4WIH6"/>